<dbReference type="InterPro" id="IPR041682">
    <property type="entry name" value="AAA_14"/>
</dbReference>
<comment type="caution">
    <text evidence="2">The sequence shown here is derived from an EMBL/GenBank/DDBJ whole genome shotgun (WGS) entry which is preliminary data.</text>
</comment>
<name>A0A0G0KQD2_9BACT</name>
<dbReference type="Pfam" id="PF13635">
    <property type="entry name" value="DUF4143"/>
    <property type="match status" value="1"/>
</dbReference>
<gene>
    <name evidence="2" type="ORF">US99_C0036G0010</name>
</gene>
<dbReference type="AlphaFoldDB" id="A0A0G0KQD2"/>
<dbReference type="EMBL" id="LBVC01000036">
    <property type="protein sequence ID" value="KKQ77665.1"/>
    <property type="molecule type" value="Genomic_DNA"/>
</dbReference>
<dbReference type="InterPro" id="IPR025420">
    <property type="entry name" value="DUF4143"/>
</dbReference>
<dbReference type="SUPFAM" id="SSF52540">
    <property type="entry name" value="P-loop containing nucleoside triphosphate hydrolases"/>
    <property type="match status" value="1"/>
</dbReference>
<dbReference type="Pfam" id="PF13173">
    <property type="entry name" value="AAA_14"/>
    <property type="match status" value="1"/>
</dbReference>
<dbReference type="InterPro" id="IPR027417">
    <property type="entry name" value="P-loop_NTPase"/>
</dbReference>
<dbReference type="PANTHER" id="PTHR43566">
    <property type="entry name" value="CONSERVED PROTEIN"/>
    <property type="match status" value="1"/>
</dbReference>
<accession>A0A0G0KQD2</accession>
<evidence type="ECO:0000259" key="1">
    <source>
        <dbReference type="SMART" id="SM00382"/>
    </source>
</evidence>
<sequence>MLIDRSILIKIQKQLEGEPKIIIIYGPRQSGKTTLINQLLKGFELPCLIFTGDDLRTQELFGIADLDRLKKIVGANKLLVIDEAQRIQNIGLILKLLFDSLKIHIIASGSSSFDLANKINEPLTGRSVTFTLYPLGVPEVPKNILETVPAKIEEFLRFGLYPKVVTLPSEAEKELYLNELINNYLYKDILTFETIRKPKKIVDLLSLLALQIGSEVSIQELAQNLSLSKIIVEKYLDLLEKMFVIINIRGFSRNLRKEISKTSKYYFIDLGLRNALIRNFNQLNLRSDSGVMFENLCVIEKLKSLVNKSRFANLYFWRTYDQKEIDLIEEKEGHLTAFEFKFTPKKTKLTSAGKEFVSVYKNSTYKIIDPNNFEQFLNS</sequence>
<dbReference type="PANTHER" id="PTHR43566:SF1">
    <property type="entry name" value="AAA+ ATPASE DOMAIN-CONTAINING PROTEIN"/>
    <property type="match status" value="1"/>
</dbReference>
<feature type="domain" description="AAA+ ATPase" evidence="1">
    <location>
        <begin position="18"/>
        <end position="138"/>
    </location>
</feature>
<proteinExistence type="predicted"/>
<evidence type="ECO:0000313" key="3">
    <source>
        <dbReference type="Proteomes" id="UP000034324"/>
    </source>
</evidence>
<dbReference type="InterPro" id="IPR003593">
    <property type="entry name" value="AAA+_ATPase"/>
</dbReference>
<organism evidence="2 3">
    <name type="scientific">Candidatus Daviesbacteria bacterium GW2011_GWF2_38_6</name>
    <dbReference type="NCBI Taxonomy" id="1618432"/>
    <lineage>
        <taxon>Bacteria</taxon>
        <taxon>Candidatus Daviesiibacteriota</taxon>
    </lineage>
</organism>
<dbReference type="Gene3D" id="3.40.50.300">
    <property type="entry name" value="P-loop containing nucleotide triphosphate hydrolases"/>
    <property type="match status" value="1"/>
</dbReference>
<dbReference type="CDD" id="cd00009">
    <property type="entry name" value="AAA"/>
    <property type="match status" value="1"/>
</dbReference>
<dbReference type="SMART" id="SM00382">
    <property type="entry name" value="AAA"/>
    <property type="match status" value="1"/>
</dbReference>
<dbReference type="Proteomes" id="UP000034324">
    <property type="component" value="Unassembled WGS sequence"/>
</dbReference>
<evidence type="ECO:0000313" key="2">
    <source>
        <dbReference type="EMBL" id="KKQ77665.1"/>
    </source>
</evidence>
<protein>
    <submittedName>
        <fullName evidence="2">AAA ATPase</fullName>
    </submittedName>
</protein>
<reference evidence="2 3" key="1">
    <citation type="journal article" date="2015" name="Nature">
        <title>rRNA introns, odd ribosomes, and small enigmatic genomes across a large radiation of phyla.</title>
        <authorList>
            <person name="Brown C.T."/>
            <person name="Hug L.A."/>
            <person name="Thomas B.C."/>
            <person name="Sharon I."/>
            <person name="Castelle C.J."/>
            <person name="Singh A."/>
            <person name="Wilkins M.J."/>
            <person name="Williams K.H."/>
            <person name="Banfield J.F."/>
        </authorList>
    </citation>
    <scope>NUCLEOTIDE SEQUENCE [LARGE SCALE GENOMIC DNA]</scope>
</reference>